<dbReference type="GeneID" id="84589956"/>
<dbReference type="RefSeq" id="XP_059603165.1">
    <property type="nucleotide sequence ID" value="XM_059748216.1"/>
</dbReference>
<evidence type="ECO:0000256" key="1">
    <source>
        <dbReference type="SAM" id="MobiDB-lite"/>
    </source>
</evidence>
<feature type="compositionally biased region" description="Basic residues" evidence="1">
    <location>
        <begin position="76"/>
        <end position="86"/>
    </location>
</feature>
<keyword evidence="2" id="KW-0472">Membrane</keyword>
<feature type="region of interest" description="Disordered" evidence="1">
    <location>
        <begin position="61"/>
        <end position="86"/>
    </location>
</feature>
<feature type="transmembrane region" description="Helical" evidence="2">
    <location>
        <begin position="160"/>
        <end position="181"/>
    </location>
</feature>
<reference evidence="3" key="1">
    <citation type="submission" date="2025-02" db="EMBL/GenBank/DDBJ databases">
        <authorList>
            <consortium name="NCBI Genome Project"/>
        </authorList>
    </citation>
    <scope>NUCLEOTIDE SEQUENCE</scope>
</reference>
<sequence length="255" mass="28862">MTGGDGQGCPPWRTSRDSGSDPRVTDWVAEKRETSNQGLLLALFCVLNLIILNFSTHSEDLKERRGGSPRKEQQRSRGKKRGVKTRPRITAGGGSIHFIHHFIHSTRLSSLFPRFPLFPFLSFPFSLSSPLPFFYFTFPFPHSSLGDSDLFPAPFLFDPFFILPVPDLCILDSFLHTFILSHPLFTLFTSRPWRVLVVRPDLPCTIIGGATVLLQYLFAPLSLAAHLPFPEHHHSFHPSYLLFFSAVQGKSKKQK</sequence>
<feature type="compositionally biased region" description="Basic and acidic residues" evidence="1">
    <location>
        <begin position="14"/>
        <end position="24"/>
    </location>
</feature>
<dbReference type="AlphaFoldDB" id="A0AAJ8BVS6"/>
<evidence type="ECO:0000256" key="2">
    <source>
        <dbReference type="SAM" id="Phobius"/>
    </source>
</evidence>
<keyword evidence="2" id="KW-0812">Transmembrane</keyword>
<protein>
    <submittedName>
        <fullName evidence="3">Uncharacterized protein</fullName>
    </submittedName>
</protein>
<evidence type="ECO:0000313" key="3">
    <source>
        <dbReference type="RefSeq" id="XP_059603165.1"/>
    </source>
</evidence>
<dbReference type="KEGG" id="ang:An01g05590"/>
<feature type="compositionally biased region" description="Basic and acidic residues" evidence="1">
    <location>
        <begin position="61"/>
        <end position="75"/>
    </location>
</feature>
<accession>A0AAJ8BVS6</accession>
<keyword evidence="2" id="KW-1133">Transmembrane helix</keyword>
<proteinExistence type="predicted"/>
<dbReference type="VEuPathDB" id="FungiDB:An01g05590"/>
<name>A0AAJ8BVS6_ASPNG</name>
<feature type="transmembrane region" description="Helical" evidence="2">
    <location>
        <begin position="117"/>
        <end position="140"/>
    </location>
</feature>
<feature type="transmembrane region" description="Helical" evidence="2">
    <location>
        <begin position="202"/>
        <end position="219"/>
    </location>
</feature>
<feature type="transmembrane region" description="Helical" evidence="2">
    <location>
        <begin position="37"/>
        <end position="55"/>
    </location>
</feature>
<reference evidence="3" key="2">
    <citation type="submission" date="2025-08" db="UniProtKB">
        <authorList>
            <consortium name="RefSeq"/>
        </authorList>
    </citation>
    <scope>IDENTIFICATION</scope>
</reference>
<gene>
    <name evidence="3" type="ORF">An01g05590</name>
</gene>
<organism evidence="3">
    <name type="scientific">Aspergillus niger</name>
    <dbReference type="NCBI Taxonomy" id="5061"/>
    <lineage>
        <taxon>Eukaryota</taxon>
        <taxon>Fungi</taxon>
        <taxon>Dikarya</taxon>
        <taxon>Ascomycota</taxon>
        <taxon>Pezizomycotina</taxon>
        <taxon>Eurotiomycetes</taxon>
        <taxon>Eurotiomycetidae</taxon>
        <taxon>Eurotiales</taxon>
        <taxon>Aspergillaceae</taxon>
        <taxon>Aspergillus</taxon>
        <taxon>Aspergillus subgen. Circumdati</taxon>
    </lineage>
</organism>
<feature type="region of interest" description="Disordered" evidence="1">
    <location>
        <begin position="1"/>
        <end position="24"/>
    </location>
</feature>